<evidence type="ECO:0000313" key="2">
    <source>
        <dbReference type="EMBL" id="AHG88355.1"/>
    </source>
</evidence>
<gene>
    <name evidence="2" type="ORF">J421_0818</name>
</gene>
<keyword evidence="3" id="KW-1185">Reference proteome</keyword>
<dbReference type="InParanoid" id="W0RDG5"/>
<feature type="chain" id="PRO_5004794828" evidence="1">
    <location>
        <begin position="26"/>
        <end position="270"/>
    </location>
</feature>
<dbReference type="KEGG" id="gba:J421_0818"/>
<feature type="signal peptide" evidence="1">
    <location>
        <begin position="1"/>
        <end position="25"/>
    </location>
</feature>
<reference evidence="2 3" key="1">
    <citation type="journal article" date="2014" name="Genome Announc.">
        <title>Genome Sequence and Methylome of Soil Bacterium Gemmatirosa kalamazoonensis KBS708T, a Member of the Rarely Cultivated Gemmatimonadetes Phylum.</title>
        <authorList>
            <person name="Debruyn J.M."/>
            <person name="Radosevich M."/>
            <person name="Wommack K.E."/>
            <person name="Polson S.W."/>
            <person name="Hauser L.J."/>
            <person name="Fawaz M.N."/>
            <person name="Korlach J."/>
            <person name="Tsai Y.C."/>
        </authorList>
    </citation>
    <scope>NUCLEOTIDE SEQUENCE [LARGE SCALE GENOMIC DNA]</scope>
    <source>
        <strain evidence="2 3">KBS708</strain>
    </source>
</reference>
<dbReference type="HOGENOM" id="CLU_1029579_0_0_0"/>
<protein>
    <submittedName>
        <fullName evidence="2">Uncharacterized protein</fullName>
    </submittedName>
</protein>
<dbReference type="STRING" id="861299.J421_0818"/>
<keyword evidence="1" id="KW-0732">Signal</keyword>
<name>W0RDG5_9BACT</name>
<accession>W0RDG5</accession>
<dbReference type="eggNOG" id="ENOG50339HI">
    <property type="taxonomic scope" value="Bacteria"/>
</dbReference>
<evidence type="ECO:0000313" key="3">
    <source>
        <dbReference type="Proteomes" id="UP000019151"/>
    </source>
</evidence>
<dbReference type="OrthoDB" id="118953at2"/>
<dbReference type="AlphaFoldDB" id="W0RDG5"/>
<sequence>MHPVRRTLFAAVCLAALATPAAARAQRDSATIEASRAMNLRLIGLMQSLQIAGSPELAAAINGLLSDTSAHMRMAPSRPATPADSARGMELVRAARAALAPYRDVAVAEREGYVKFLPWLPDQAMYHYNNVQNVFATVSSFDVTKPVSLLYRKDASGAMTLVGAMYAALPSATPDELDARLPLGLAHWHEHVDFCGPTPEGVRAGTQRVDGESLAGWLRITSRDECLAAGGRYVPRLFGWMSHVYLFAGDDPKAIWGGDDHDMMRMHHHD</sequence>
<dbReference type="RefSeq" id="WP_025409897.1">
    <property type="nucleotide sequence ID" value="NZ_CP007128.1"/>
</dbReference>
<dbReference type="Proteomes" id="UP000019151">
    <property type="component" value="Chromosome"/>
</dbReference>
<proteinExistence type="predicted"/>
<dbReference type="EMBL" id="CP007128">
    <property type="protein sequence ID" value="AHG88355.1"/>
    <property type="molecule type" value="Genomic_DNA"/>
</dbReference>
<organism evidence="2 3">
    <name type="scientific">Gemmatirosa kalamazoonensis</name>
    <dbReference type="NCBI Taxonomy" id="861299"/>
    <lineage>
        <taxon>Bacteria</taxon>
        <taxon>Pseudomonadati</taxon>
        <taxon>Gemmatimonadota</taxon>
        <taxon>Gemmatimonadia</taxon>
        <taxon>Gemmatimonadales</taxon>
        <taxon>Gemmatimonadaceae</taxon>
        <taxon>Gemmatirosa</taxon>
    </lineage>
</organism>
<evidence type="ECO:0000256" key="1">
    <source>
        <dbReference type="SAM" id="SignalP"/>
    </source>
</evidence>